<name>A0A8S9HJJ0_BRACR</name>
<evidence type="ECO:0000313" key="2">
    <source>
        <dbReference type="EMBL" id="KAF2557300.1"/>
    </source>
</evidence>
<feature type="region of interest" description="Disordered" evidence="1">
    <location>
        <begin position="188"/>
        <end position="209"/>
    </location>
</feature>
<dbReference type="Proteomes" id="UP000712281">
    <property type="component" value="Unassembled WGS sequence"/>
</dbReference>
<gene>
    <name evidence="2" type="ORF">F2Q68_00014582</name>
</gene>
<feature type="compositionally biased region" description="Basic and acidic residues" evidence="1">
    <location>
        <begin position="189"/>
        <end position="209"/>
    </location>
</feature>
<organism evidence="2 3">
    <name type="scientific">Brassica cretica</name>
    <name type="common">Mustard</name>
    <dbReference type="NCBI Taxonomy" id="69181"/>
    <lineage>
        <taxon>Eukaryota</taxon>
        <taxon>Viridiplantae</taxon>
        <taxon>Streptophyta</taxon>
        <taxon>Embryophyta</taxon>
        <taxon>Tracheophyta</taxon>
        <taxon>Spermatophyta</taxon>
        <taxon>Magnoliopsida</taxon>
        <taxon>eudicotyledons</taxon>
        <taxon>Gunneridae</taxon>
        <taxon>Pentapetalae</taxon>
        <taxon>rosids</taxon>
        <taxon>malvids</taxon>
        <taxon>Brassicales</taxon>
        <taxon>Brassicaceae</taxon>
        <taxon>Brassiceae</taxon>
        <taxon>Brassica</taxon>
    </lineage>
</organism>
<dbReference type="AlphaFoldDB" id="A0A8S9HJJ0"/>
<sequence>MGKSPLERRVLDSPVEHIIDPSCEDVKGNKNPFSNQISNPIFNLIGKDKPEILGAERETDAGVFYDNPIYYEDTTMPSQQTDFGYALCLHEAFGKSDDAMKQYVNCGVWRKDFHRESIRKPPDPHRSTIREYADLSMRQNLPSNSGSERAEEDMDLLTTKHQKFRDLSSKYLKLHHWRGSKLLFDGDDEHGHDKGVEHENNRGLESTRVDEHSQYGEDLGWCFTVAWRLDCSEMTTRKTKLG</sequence>
<proteinExistence type="predicted"/>
<evidence type="ECO:0000256" key="1">
    <source>
        <dbReference type="SAM" id="MobiDB-lite"/>
    </source>
</evidence>
<dbReference type="EMBL" id="QGKW02001940">
    <property type="protein sequence ID" value="KAF2557300.1"/>
    <property type="molecule type" value="Genomic_DNA"/>
</dbReference>
<feature type="compositionally biased region" description="Polar residues" evidence="1">
    <location>
        <begin position="137"/>
        <end position="147"/>
    </location>
</feature>
<protein>
    <submittedName>
        <fullName evidence="2">Uncharacterized protein</fullName>
    </submittedName>
</protein>
<comment type="caution">
    <text evidence="2">The sequence shown here is derived from an EMBL/GenBank/DDBJ whole genome shotgun (WGS) entry which is preliminary data.</text>
</comment>
<accession>A0A8S9HJJ0</accession>
<reference evidence="2" key="1">
    <citation type="submission" date="2019-12" db="EMBL/GenBank/DDBJ databases">
        <title>Genome sequencing and annotation of Brassica cretica.</title>
        <authorList>
            <person name="Studholme D.J."/>
            <person name="Sarris P.F."/>
        </authorList>
    </citation>
    <scope>NUCLEOTIDE SEQUENCE</scope>
    <source>
        <strain evidence="2">PFS-001/15</strain>
        <tissue evidence="2">Leaf</tissue>
    </source>
</reference>
<feature type="compositionally biased region" description="Basic and acidic residues" evidence="1">
    <location>
        <begin position="117"/>
        <end position="133"/>
    </location>
</feature>
<evidence type="ECO:0000313" key="3">
    <source>
        <dbReference type="Proteomes" id="UP000712281"/>
    </source>
</evidence>
<feature type="region of interest" description="Disordered" evidence="1">
    <location>
        <begin position="117"/>
        <end position="151"/>
    </location>
</feature>